<gene>
    <name evidence="2" type="primary">LOC107817700</name>
</gene>
<dbReference type="RefSeq" id="XP_016499061.1">
    <property type="nucleotide sequence ID" value="XM_016643575.1"/>
</dbReference>
<dbReference type="PaxDb" id="4097-A0A1S4CD77"/>
<feature type="signal peptide" evidence="1">
    <location>
        <begin position="1"/>
        <end position="22"/>
    </location>
</feature>
<dbReference type="KEGG" id="nta:107817700"/>
<sequence length="129" mass="14377">MGGKSSPTMFCLVLAFLLYASALQLMANEEVKSTELNVLQLPVSKDLDAEKVDEFVQVVATRYGPFYFSRPRKLGFCMYTRCCKTDSDCIGATCGPKCYPGAFECSVFSPHGLLKYFFIEVQVKLDPLT</sequence>
<dbReference type="AlphaFoldDB" id="A0A1S4CD77"/>
<keyword evidence="1" id="KW-0732">Signal</keyword>
<evidence type="ECO:0000313" key="2">
    <source>
        <dbReference type="RefSeq" id="XP_016499061.1"/>
    </source>
</evidence>
<reference evidence="2" key="1">
    <citation type="submission" date="2025-08" db="UniProtKB">
        <authorList>
            <consortium name="RefSeq"/>
        </authorList>
    </citation>
    <scope>IDENTIFICATION</scope>
</reference>
<evidence type="ECO:0000256" key="1">
    <source>
        <dbReference type="SAM" id="SignalP"/>
    </source>
</evidence>
<name>A0A1S4CD77_TOBAC</name>
<feature type="chain" id="PRO_5010215813" evidence="1">
    <location>
        <begin position="23"/>
        <end position="129"/>
    </location>
</feature>
<dbReference type="OrthoDB" id="1303585at2759"/>
<organism evidence="2">
    <name type="scientific">Nicotiana tabacum</name>
    <name type="common">Common tobacco</name>
    <dbReference type="NCBI Taxonomy" id="4097"/>
    <lineage>
        <taxon>Eukaryota</taxon>
        <taxon>Viridiplantae</taxon>
        <taxon>Streptophyta</taxon>
        <taxon>Embryophyta</taxon>
        <taxon>Tracheophyta</taxon>
        <taxon>Spermatophyta</taxon>
        <taxon>Magnoliopsida</taxon>
        <taxon>eudicotyledons</taxon>
        <taxon>Gunneridae</taxon>
        <taxon>Pentapetalae</taxon>
        <taxon>asterids</taxon>
        <taxon>lamiids</taxon>
        <taxon>Solanales</taxon>
        <taxon>Solanaceae</taxon>
        <taxon>Nicotianoideae</taxon>
        <taxon>Nicotianeae</taxon>
        <taxon>Nicotiana</taxon>
    </lineage>
</organism>
<protein>
    <submittedName>
        <fullName evidence="2">Uncharacterized protein isoform X1</fullName>
    </submittedName>
</protein>
<proteinExistence type="predicted"/>
<accession>A0A1S4CD77</accession>